<dbReference type="InterPro" id="IPR001628">
    <property type="entry name" value="Znf_hrmn_rcpt"/>
</dbReference>
<feature type="compositionally biased region" description="Pro residues" evidence="10">
    <location>
        <begin position="255"/>
        <end position="269"/>
    </location>
</feature>
<keyword evidence="7" id="KW-0804">Transcription</keyword>
<dbReference type="InterPro" id="IPR000536">
    <property type="entry name" value="Nucl_hrmn_rcpt_lig-bd"/>
</dbReference>
<gene>
    <name evidence="13" type="primary">HR3</name>
    <name evidence="13" type="ORF">TR97737</name>
</gene>
<feature type="region of interest" description="Disordered" evidence="10">
    <location>
        <begin position="878"/>
        <end position="902"/>
    </location>
</feature>
<evidence type="ECO:0000256" key="8">
    <source>
        <dbReference type="ARBA" id="ARBA00023170"/>
    </source>
</evidence>
<protein>
    <submittedName>
        <fullName evidence="13">Putative nuclear hormone receptor HR3</fullName>
    </submittedName>
</protein>
<dbReference type="SMART" id="SM00399">
    <property type="entry name" value="ZnF_C4"/>
    <property type="match status" value="2"/>
</dbReference>
<feature type="region of interest" description="Disordered" evidence="10">
    <location>
        <begin position="237"/>
        <end position="274"/>
    </location>
</feature>
<dbReference type="PROSITE" id="PS00031">
    <property type="entry name" value="NUCLEAR_REC_DBD_1"/>
    <property type="match status" value="1"/>
</dbReference>
<dbReference type="SUPFAM" id="SSF57716">
    <property type="entry name" value="Glucocorticoid receptor-like (DNA-binding domain)"/>
    <property type="match status" value="2"/>
</dbReference>
<evidence type="ECO:0000256" key="1">
    <source>
        <dbReference type="ARBA" id="ARBA00004123"/>
    </source>
</evidence>
<dbReference type="GO" id="GO:0008270">
    <property type="term" value="F:zinc ion binding"/>
    <property type="evidence" value="ECO:0007669"/>
    <property type="project" value="UniProtKB-KW"/>
</dbReference>
<dbReference type="PROSITE" id="PS51843">
    <property type="entry name" value="NR_LBD"/>
    <property type="match status" value="1"/>
</dbReference>
<dbReference type="PRINTS" id="PR00047">
    <property type="entry name" value="STROIDFINGER"/>
</dbReference>
<dbReference type="GO" id="GO:0000978">
    <property type="term" value="F:RNA polymerase II cis-regulatory region sequence-specific DNA binding"/>
    <property type="evidence" value="ECO:0007669"/>
    <property type="project" value="TreeGrafter"/>
</dbReference>
<dbReference type="PANTHER" id="PTHR45805:SF2">
    <property type="entry name" value="NUCLEAR HORMONE RECEPTOR HR3-RELATED"/>
    <property type="match status" value="1"/>
</dbReference>
<evidence type="ECO:0000256" key="2">
    <source>
        <dbReference type="ARBA" id="ARBA00022723"/>
    </source>
</evidence>
<keyword evidence="8 13" id="KW-0675">Receptor</keyword>
<dbReference type="SMART" id="SM00430">
    <property type="entry name" value="HOLI"/>
    <property type="match status" value="1"/>
</dbReference>
<keyword evidence="3" id="KW-0863">Zinc-finger</keyword>
<reference evidence="13" key="1">
    <citation type="submission" date="2016-01" db="EMBL/GenBank/DDBJ databases">
        <title>Reference transcriptome for the parasite Schistocephalus solidus: insights into the molecular evolution of parasitism.</title>
        <authorList>
            <person name="Hebert F.O."/>
            <person name="Grambauer S."/>
            <person name="Barber I."/>
            <person name="Landry C.R."/>
            <person name="Aubin-Horth N."/>
        </authorList>
    </citation>
    <scope>NUCLEOTIDE SEQUENCE</scope>
</reference>
<dbReference type="Gene3D" id="1.10.565.10">
    <property type="entry name" value="Retinoid X Receptor"/>
    <property type="match status" value="1"/>
</dbReference>
<dbReference type="Pfam" id="PF00104">
    <property type="entry name" value="Hormone_recep"/>
    <property type="match status" value="1"/>
</dbReference>
<keyword evidence="6" id="KW-0238">DNA-binding</keyword>
<dbReference type="CDD" id="cd07179">
    <property type="entry name" value="2DBD_NR_DBD2"/>
    <property type="match status" value="1"/>
</dbReference>
<keyword evidence="5" id="KW-0805">Transcription regulation</keyword>
<evidence type="ECO:0000313" key="13">
    <source>
        <dbReference type="EMBL" id="JAP57816.1"/>
    </source>
</evidence>
<dbReference type="GO" id="GO:0004879">
    <property type="term" value="F:nuclear receptor activity"/>
    <property type="evidence" value="ECO:0007669"/>
    <property type="project" value="TreeGrafter"/>
</dbReference>
<evidence type="ECO:0000256" key="4">
    <source>
        <dbReference type="ARBA" id="ARBA00022833"/>
    </source>
</evidence>
<dbReference type="Pfam" id="PF00105">
    <property type="entry name" value="zf-C4"/>
    <property type="match status" value="2"/>
</dbReference>
<feature type="compositionally biased region" description="Basic and acidic residues" evidence="10">
    <location>
        <begin position="1063"/>
        <end position="1094"/>
    </location>
</feature>
<keyword evidence="4" id="KW-0862">Zinc</keyword>
<dbReference type="Gene3D" id="3.30.50.10">
    <property type="entry name" value="Erythroid Transcription Factor GATA-1, subunit A"/>
    <property type="match status" value="2"/>
</dbReference>
<dbReference type="InterPro" id="IPR035500">
    <property type="entry name" value="NHR-like_dom_sf"/>
</dbReference>
<name>A0A0X3QE91_SCHSO</name>
<feature type="compositionally biased region" description="Acidic residues" evidence="10">
    <location>
        <begin position="88"/>
        <end position="99"/>
    </location>
</feature>
<proteinExistence type="predicted"/>
<evidence type="ECO:0000256" key="5">
    <source>
        <dbReference type="ARBA" id="ARBA00023015"/>
    </source>
</evidence>
<evidence type="ECO:0000256" key="9">
    <source>
        <dbReference type="ARBA" id="ARBA00023242"/>
    </source>
</evidence>
<dbReference type="PROSITE" id="PS51030">
    <property type="entry name" value="NUCLEAR_REC_DBD_2"/>
    <property type="match status" value="2"/>
</dbReference>
<dbReference type="GO" id="GO:0005634">
    <property type="term" value="C:nucleus"/>
    <property type="evidence" value="ECO:0007669"/>
    <property type="project" value="UniProtKB-SubCell"/>
</dbReference>
<evidence type="ECO:0000256" key="7">
    <source>
        <dbReference type="ARBA" id="ARBA00023163"/>
    </source>
</evidence>
<feature type="domain" description="Nuclear receptor" evidence="11">
    <location>
        <begin position="351"/>
        <end position="428"/>
    </location>
</feature>
<dbReference type="SUPFAM" id="SSF48508">
    <property type="entry name" value="Nuclear receptor ligand-binding domain"/>
    <property type="match status" value="1"/>
</dbReference>
<dbReference type="EMBL" id="GEEE01005409">
    <property type="protein sequence ID" value="JAP57816.1"/>
    <property type="molecule type" value="Transcribed_RNA"/>
</dbReference>
<accession>A0A0X3QE91</accession>
<evidence type="ECO:0000259" key="11">
    <source>
        <dbReference type="PROSITE" id="PS51030"/>
    </source>
</evidence>
<feature type="domain" description="NR LBD" evidence="12">
    <location>
        <begin position="1164"/>
        <end position="1402"/>
    </location>
</feature>
<evidence type="ECO:0000256" key="10">
    <source>
        <dbReference type="SAM" id="MobiDB-lite"/>
    </source>
</evidence>
<evidence type="ECO:0000256" key="6">
    <source>
        <dbReference type="ARBA" id="ARBA00023125"/>
    </source>
</evidence>
<dbReference type="PANTHER" id="PTHR45805">
    <property type="entry name" value="NUCLEAR HORMONE RECEPTOR HR3-RELATED"/>
    <property type="match status" value="1"/>
</dbReference>
<feature type="region of interest" description="Disordered" evidence="10">
    <location>
        <begin position="1008"/>
        <end position="1036"/>
    </location>
</feature>
<dbReference type="InterPro" id="IPR013088">
    <property type="entry name" value="Znf_NHR/GATA"/>
</dbReference>
<organism evidence="13">
    <name type="scientific">Schistocephalus solidus</name>
    <name type="common">Tapeworm</name>
    <dbReference type="NCBI Taxonomy" id="70667"/>
    <lineage>
        <taxon>Eukaryota</taxon>
        <taxon>Metazoa</taxon>
        <taxon>Spiralia</taxon>
        <taxon>Lophotrochozoa</taxon>
        <taxon>Platyhelminthes</taxon>
        <taxon>Cestoda</taxon>
        <taxon>Eucestoda</taxon>
        <taxon>Diphyllobothriidea</taxon>
        <taxon>Diphyllobothriidae</taxon>
        <taxon>Schistocephalus</taxon>
    </lineage>
</organism>
<keyword evidence="9" id="KW-0539">Nucleus</keyword>
<keyword evidence="2" id="KW-0479">Metal-binding</keyword>
<evidence type="ECO:0000259" key="12">
    <source>
        <dbReference type="PROSITE" id="PS51843"/>
    </source>
</evidence>
<feature type="region of interest" description="Disordered" evidence="10">
    <location>
        <begin position="64"/>
        <end position="144"/>
    </location>
</feature>
<feature type="region of interest" description="Disordered" evidence="10">
    <location>
        <begin position="1"/>
        <end position="28"/>
    </location>
</feature>
<sequence length="1431" mass="157185">MMHHFSKHSPPPAPQTQLLLQSSRQPAPARYQNQPYSLHLVPIYSLASHQMASDCPQAFEDRRLTPKGSTAAAAADASCYPPSQTLKEDEEDEEEEEEEMSLHVGQTPATSNYDSQEFGHPGLEEHFPHSPRMLPPPQNVSNYLTSPTASAAAALHLGQHQQSSSISDHHYYAYAAGQNATSGDGSAGLNYMGAGEPSVNRSSGKSDIGIGVPSPAAALFQVYASVSAGGESAGRLHIPSSYQGGDEYAAVLPPATGPPPPPPPPPPLSLPLDDLPQKLGAQGACFDPEGYRQMLGTMMHLVPSSAQLRQASCKDGDFRSYDHPGGLSLPSSSSGPRSRVKVNDVASMKEKTPCDICGDVSAGFHCNAYVCEACKKFFIRSSKNENYAKYSCSKVNSCEVNKDTRTHCQRCRYQKCLRIGMVLPGAAVCPANDISIIPCRVCGAQSSGFHFGAITCEGCKGFFRRTISERDNQRYTCRNGGACLITLATRNNCKSCRYRKCLSVGMSKDGSRIGRQPNAVKHMCAMEIERIRAKTNTSTSPSGQLYGDQVPHNQHLQTPRIDFPSNNSAYPPSGRLGQMKIEQQNHEIHLTTEESSSRQTARLQNIIPNRMSAFSLHSQNVSWAGFAFPSAELKVEQTKPVPMEVEQYMHCDKDTQPARPIQPSAHFTDQTSSTGIKLEAQTATSLGLNPLHSHCIDKFANRLRTGYDTEKHPCLSADDNGIISRTNYTGDKKSVESEKAHRMGSLSLANFAKLAELAKDMPPYQRTQEFPGDFLSQRDEHAGYMYGEQAPAHCGQVDFGGNCQRPLASSCHHDSRHRIDLETGEEFTVGGAASEGERVEGEETRSEVSVGVNYLSPPRSLLGRYEVTFGLRLRTGSDASDSVSRYRQPGGAPADSGQSSSEEFIVNSDKMAEEVESKLERSGAYLDSVANKRRSSPVNNYEQEAISSLIRLAKRVDCTNDSGTTEGMSPLEMNTAISVAAEETGSSGLYMTRPSSEPSERRLLERIKSEATDSSASQICRGRSRGLSDSSPEEGNKFLQNYRDLVVSAVAVAGLDQPSTPGSDHRTNEEKMCEGDERSREEVSESQETDERGLRSQMPSDFRAARTLFPGSFSPGAYSSAVAADFSVKSTVITAQSPQSILLQNGGYSSTASTPCYSFTSQMPLKMFTEQVVQAANNLHDCRRRVTTNFLLEPELSASVVWAYMMAQFEAHAHQVIRFARAIPGFRDLPRSDTKVLVQESMYPIVLIQLSRDFNATSMEYNFFNFTPRERRYILTEFPIMRKVAAQLRDAGTFLRPKNMDETEIALLCCIVFLQHFDRNLIENDRIYEMRGHAISALRTYITVQYSTEERFYSLMEVLPILTNMNNSHRCIAKELMQTRQDLHLPDLYIQMFRLDDTTEVGADNRSAASTALAPSSALTASEAELIGSGN</sequence>
<comment type="subcellular location">
    <subcellularLocation>
        <location evidence="1">Nucleus</location>
    </subcellularLocation>
</comment>
<feature type="region of interest" description="Disordered" evidence="10">
    <location>
        <begin position="1055"/>
        <end position="1098"/>
    </location>
</feature>
<evidence type="ECO:0000256" key="3">
    <source>
        <dbReference type="ARBA" id="ARBA00022771"/>
    </source>
</evidence>
<feature type="domain" description="Nuclear receptor" evidence="11">
    <location>
        <begin position="436"/>
        <end position="513"/>
    </location>
</feature>